<dbReference type="OrthoDB" id="4750277at2"/>
<dbReference type="Proteomes" id="UP000198788">
    <property type="component" value="Unassembled WGS sequence"/>
</dbReference>
<evidence type="ECO:0000256" key="1">
    <source>
        <dbReference type="SAM" id="Phobius"/>
    </source>
</evidence>
<protein>
    <recommendedName>
        <fullName evidence="2">DUF3592 domain-containing protein</fullName>
    </recommendedName>
</protein>
<proteinExistence type="predicted"/>
<dbReference type="STRING" id="871741.SAMN05192570_2387"/>
<dbReference type="InterPro" id="IPR021994">
    <property type="entry name" value="DUF3592"/>
</dbReference>
<evidence type="ECO:0000259" key="2">
    <source>
        <dbReference type="Pfam" id="PF12158"/>
    </source>
</evidence>
<reference evidence="4" key="1">
    <citation type="submission" date="2016-10" db="EMBL/GenBank/DDBJ databases">
        <authorList>
            <person name="Varghese N."/>
            <person name="Submissions S."/>
        </authorList>
    </citation>
    <scope>NUCLEOTIDE SEQUENCE [LARGE SCALE GENOMIC DNA]</scope>
    <source>
        <strain evidence="4">CGMCC 1.10683</strain>
    </source>
</reference>
<dbReference type="Pfam" id="PF12158">
    <property type="entry name" value="DUF3592"/>
    <property type="match status" value="1"/>
</dbReference>
<gene>
    <name evidence="3" type="ORF">SAMN05192570_2387</name>
</gene>
<keyword evidence="1" id="KW-1133">Transmembrane helix</keyword>
<dbReference type="EMBL" id="FOZV01000005">
    <property type="protein sequence ID" value="SFS76001.1"/>
    <property type="molecule type" value="Genomic_DNA"/>
</dbReference>
<sequence>MTMLVYLVGLAIVALIWFLHLRTARKAEAAAAWPSVTGTVQSSAVSDKVETDSEGDSETAWYPEVAYAWTVNGQNYTGRRIQFGETPRFTREAAARAVCDRYRAGASVPVRYDPANPAEAVLETKKPSPFKAVLFTVVVLVLTVIIGSVFGAA</sequence>
<dbReference type="RefSeq" id="WP_092310870.1">
    <property type="nucleotide sequence ID" value="NZ_FOZV01000005.1"/>
</dbReference>
<evidence type="ECO:0000313" key="4">
    <source>
        <dbReference type="Proteomes" id="UP000198788"/>
    </source>
</evidence>
<name>A0A1I6SG89_9CAUL</name>
<keyword evidence="1" id="KW-0812">Transmembrane</keyword>
<accession>A0A1I6SG89</accession>
<keyword evidence="4" id="KW-1185">Reference proteome</keyword>
<evidence type="ECO:0000313" key="3">
    <source>
        <dbReference type="EMBL" id="SFS76001.1"/>
    </source>
</evidence>
<keyword evidence="1" id="KW-0472">Membrane</keyword>
<organism evidence="3 4">
    <name type="scientific">Brevundimonas viscosa</name>
    <dbReference type="NCBI Taxonomy" id="871741"/>
    <lineage>
        <taxon>Bacteria</taxon>
        <taxon>Pseudomonadati</taxon>
        <taxon>Pseudomonadota</taxon>
        <taxon>Alphaproteobacteria</taxon>
        <taxon>Caulobacterales</taxon>
        <taxon>Caulobacteraceae</taxon>
        <taxon>Brevundimonas</taxon>
    </lineage>
</organism>
<feature type="transmembrane region" description="Helical" evidence="1">
    <location>
        <begin position="132"/>
        <end position="152"/>
    </location>
</feature>
<feature type="domain" description="DUF3592" evidence="2">
    <location>
        <begin position="36"/>
        <end position="125"/>
    </location>
</feature>
<dbReference type="AlphaFoldDB" id="A0A1I6SG89"/>